<dbReference type="GO" id="GO:0006355">
    <property type="term" value="P:regulation of DNA-templated transcription"/>
    <property type="evidence" value="ECO:0007669"/>
    <property type="project" value="InterPro"/>
</dbReference>
<feature type="modified residue" description="4-aspartylphosphate" evidence="6">
    <location>
        <position position="54"/>
    </location>
</feature>
<feature type="DNA-binding region" description="OmpR/PhoB-type" evidence="7">
    <location>
        <begin position="129"/>
        <end position="225"/>
    </location>
</feature>
<dbReference type="Pfam" id="PF00072">
    <property type="entry name" value="Response_reg"/>
    <property type="match status" value="1"/>
</dbReference>
<dbReference type="GO" id="GO:0032993">
    <property type="term" value="C:protein-DNA complex"/>
    <property type="evidence" value="ECO:0007669"/>
    <property type="project" value="TreeGrafter"/>
</dbReference>
<keyword evidence="1 6" id="KW-0597">Phosphoprotein</keyword>
<dbReference type="STRING" id="35814.BBB42_13900"/>
<dbReference type="SUPFAM" id="SSF52172">
    <property type="entry name" value="CheY-like"/>
    <property type="match status" value="1"/>
</dbReference>
<dbReference type="Gene3D" id="6.10.250.690">
    <property type="match status" value="1"/>
</dbReference>
<dbReference type="CDD" id="cd00383">
    <property type="entry name" value="trans_reg_C"/>
    <property type="match status" value="1"/>
</dbReference>
<proteinExistence type="predicted"/>
<dbReference type="Pfam" id="PF00486">
    <property type="entry name" value="Trans_reg_C"/>
    <property type="match status" value="1"/>
</dbReference>
<dbReference type="PATRIC" id="fig|1331206.3.peg.967"/>
<feature type="domain" description="Response regulatory" evidence="8">
    <location>
        <begin position="5"/>
        <end position="120"/>
    </location>
</feature>
<dbReference type="PANTHER" id="PTHR48111:SF22">
    <property type="entry name" value="REGULATOR OF RPOS"/>
    <property type="match status" value="1"/>
</dbReference>
<evidence type="ECO:0000259" key="9">
    <source>
        <dbReference type="PROSITE" id="PS51755"/>
    </source>
</evidence>
<keyword evidence="4 7" id="KW-0238">DNA-binding</keyword>
<feature type="domain" description="OmpR/PhoB-type" evidence="9">
    <location>
        <begin position="129"/>
        <end position="225"/>
    </location>
</feature>
<evidence type="ECO:0000259" key="8">
    <source>
        <dbReference type="PROSITE" id="PS50110"/>
    </source>
</evidence>
<accession>A0A158M7Z7</accession>
<evidence type="ECO:0000313" key="11">
    <source>
        <dbReference type="Proteomes" id="UP000026682"/>
    </source>
</evidence>
<dbReference type="InterPro" id="IPR001789">
    <property type="entry name" value="Sig_transdc_resp-reg_receiver"/>
</dbReference>
<sequence length="229" mass="25141">MTVARVLIVEDNLTIAGNLYDYLQIHGFLPDVAYDGHAALSMLQRQEFDAVILDIGLPGKEGYAVLHALRQEMRKPVPVLVLTAHDGLEDKLAGFSHGADDYLTKPFALAEVKARLLALVQRSRRSVVDAIYRCGPLALDSRSREVSVQGRPVHLAHKSVIIVEMLLRDPGNVVSRETLENALWGDEPPASDALRSQVHLLRRALSEAGFDGIETVHGMGWRLVAPDAS</sequence>
<evidence type="ECO:0000256" key="6">
    <source>
        <dbReference type="PROSITE-ProRule" id="PRU00169"/>
    </source>
</evidence>
<dbReference type="Gene3D" id="1.10.10.10">
    <property type="entry name" value="Winged helix-like DNA-binding domain superfamily/Winged helix DNA-binding domain"/>
    <property type="match status" value="1"/>
</dbReference>
<dbReference type="InterPro" id="IPR011006">
    <property type="entry name" value="CheY-like_superfamily"/>
</dbReference>
<dbReference type="GO" id="GO:0005829">
    <property type="term" value="C:cytosol"/>
    <property type="evidence" value="ECO:0007669"/>
    <property type="project" value="TreeGrafter"/>
</dbReference>
<dbReference type="InterPro" id="IPR036388">
    <property type="entry name" value="WH-like_DNA-bd_sf"/>
</dbReference>
<dbReference type="PROSITE" id="PS51755">
    <property type="entry name" value="OMPR_PHOB"/>
    <property type="match status" value="1"/>
</dbReference>
<evidence type="ECO:0000313" key="10">
    <source>
        <dbReference type="EMBL" id="KAK96333.1"/>
    </source>
</evidence>
<dbReference type="GO" id="GO:0000976">
    <property type="term" value="F:transcription cis-regulatory region binding"/>
    <property type="evidence" value="ECO:0007669"/>
    <property type="project" value="TreeGrafter"/>
</dbReference>
<dbReference type="GeneID" id="93119085"/>
<keyword evidence="2" id="KW-0902">Two-component regulatory system</keyword>
<dbReference type="CDD" id="cd17574">
    <property type="entry name" value="REC_OmpR"/>
    <property type="match status" value="1"/>
</dbReference>
<keyword evidence="3" id="KW-0805">Transcription regulation</keyword>
<dbReference type="Proteomes" id="UP000026682">
    <property type="component" value="Unassembled WGS sequence"/>
</dbReference>
<comment type="caution">
    <text evidence="10">The sequence shown here is derived from an EMBL/GenBank/DDBJ whole genome shotgun (WGS) entry which is preliminary data.</text>
</comment>
<dbReference type="RefSeq" id="WP_005015452.1">
    <property type="nucleotide sequence ID" value="NZ_JFZZ01000043.1"/>
</dbReference>
<evidence type="ECO:0000256" key="3">
    <source>
        <dbReference type="ARBA" id="ARBA00023015"/>
    </source>
</evidence>
<protein>
    <submittedName>
        <fullName evidence="10">Response regulator receiver domain protein</fullName>
    </submittedName>
</protein>
<dbReference type="GO" id="GO:0000156">
    <property type="term" value="F:phosphorelay response regulator activity"/>
    <property type="evidence" value="ECO:0007669"/>
    <property type="project" value="TreeGrafter"/>
</dbReference>
<dbReference type="EMBL" id="JFZZ01000043">
    <property type="protein sequence ID" value="KAK96333.1"/>
    <property type="molecule type" value="Genomic_DNA"/>
</dbReference>
<dbReference type="SMART" id="SM00862">
    <property type="entry name" value="Trans_reg_C"/>
    <property type="match status" value="1"/>
</dbReference>
<dbReference type="InterPro" id="IPR001867">
    <property type="entry name" value="OmpR/PhoB-type_DNA-bd"/>
</dbReference>
<dbReference type="PANTHER" id="PTHR48111">
    <property type="entry name" value="REGULATOR OF RPOS"/>
    <property type="match status" value="1"/>
</dbReference>
<dbReference type="InterPro" id="IPR039420">
    <property type="entry name" value="WalR-like"/>
</dbReference>
<dbReference type="AlphaFoldDB" id="A0A158M7Z7"/>
<name>A0A158M7Z7_9BORD</name>
<evidence type="ECO:0000256" key="4">
    <source>
        <dbReference type="ARBA" id="ARBA00023125"/>
    </source>
</evidence>
<evidence type="ECO:0000256" key="2">
    <source>
        <dbReference type="ARBA" id="ARBA00023012"/>
    </source>
</evidence>
<keyword evidence="5" id="KW-0804">Transcription</keyword>
<evidence type="ECO:0000256" key="5">
    <source>
        <dbReference type="ARBA" id="ARBA00023163"/>
    </source>
</evidence>
<evidence type="ECO:0000256" key="7">
    <source>
        <dbReference type="PROSITE-ProRule" id="PRU01091"/>
    </source>
</evidence>
<evidence type="ECO:0000256" key="1">
    <source>
        <dbReference type="ARBA" id="ARBA00022553"/>
    </source>
</evidence>
<gene>
    <name evidence="10" type="ORF">L497_2159</name>
</gene>
<dbReference type="SMART" id="SM00448">
    <property type="entry name" value="REC"/>
    <property type="match status" value="1"/>
</dbReference>
<dbReference type="Gene3D" id="3.40.50.2300">
    <property type="match status" value="1"/>
</dbReference>
<organism evidence="10 11">
    <name type="scientific">Bordetella holmesii CDC-H585-BH</name>
    <dbReference type="NCBI Taxonomy" id="1331206"/>
    <lineage>
        <taxon>Bacteria</taxon>
        <taxon>Pseudomonadati</taxon>
        <taxon>Pseudomonadota</taxon>
        <taxon>Betaproteobacteria</taxon>
        <taxon>Burkholderiales</taxon>
        <taxon>Alcaligenaceae</taxon>
        <taxon>Bordetella</taxon>
    </lineage>
</organism>
<reference evidence="10 11" key="1">
    <citation type="submission" date="2014-03" db="EMBL/GenBank/DDBJ databases">
        <title>Genome sequence of Bordetella holmseii.</title>
        <authorList>
            <person name="Harvill E."/>
            <person name="Goodfield L.L."/>
            <person name="Ivanov Y."/>
            <person name="Meyer J.A."/>
            <person name="Newth C."/>
            <person name="Cassiday P."/>
            <person name="Tondella M.L."/>
            <person name="Liao P."/>
            <person name="Zimmerman J."/>
            <person name="Meert K."/>
            <person name="Wessel D."/>
            <person name="Berger J."/>
            <person name="Dean J.M."/>
            <person name="Holubkov R."/>
            <person name="Burr J."/>
            <person name="Liu T."/>
            <person name="Brinkac L.M."/>
            <person name="Sanka R."/>
            <person name="Kim M."/>
            <person name="Losada L."/>
        </authorList>
    </citation>
    <scope>NUCLEOTIDE SEQUENCE [LARGE SCALE GENOMIC DNA]</scope>
    <source>
        <strain evidence="10 11">CDC-H585-BH</strain>
    </source>
</reference>
<dbReference type="PROSITE" id="PS50110">
    <property type="entry name" value="RESPONSE_REGULATORY"/>
    <property type="match status" value="1"/>
</dbReference>